<reference evidence="4" key="3">
    <citation type="submission" date="2023-05" db="EMBL/GenBank/DDBJ databases">
        <authorList>
            <person name="Smith C.H."/>
        </authorList>
    </citation>
    <scope>NUCLEOTIDE SEQUENCE</scope>
    <source>
        <strain evidence="4">CHS0354</strain>
        <tissue evidence="4">Mantle</tissue>
    </source>
</reference>
<dbReference type="InterPro" id="IPR050327">
    <property type="entry name" value="Proton-linked_MCT"/>
</dbReference>
<dbReference type="PANTHER" id="PTHR11360">
    <property type="entry name" value="MONOCARBOXYLATE TRANSPORTER"/>
    <property type="match status" value="1"/>
</dbReference>
<feature type="transmembrane region" description="Helical" evidence="2">
    <location>
        <begin position="111"/>
        <end position="133"/>
    </location>
</feature>
<dbReference type="PANTHER" id="PTHR11360:SF284">
    <property type="entry name" value="EG:103B4.3 PROTEIN-RELATED"/>
    <property type="match status" value="1"/>
</dbReference>
<feature type="transmembrane region" description="Helical" evidence="2">
    <location>
        <begin position="46"/>
        <end position="72"/>
    </location>
</feature>
<dbReference type="Proteomes" id="UP001195483">
    <property type="component" value="Unassembled WGS sequence"/>
</dbReference>
<reference evidence="4" key="2">
    <citation type="journal article" date="2021" name="Genome Biol. Evol.">
        <title>Developing a high-quality reference genome for a parasitic bivalve with doubly uniparental inheritance (Bivalvia: Unionida).</title>
        <authorList>
            <person name="Smith C.H."/>
        </authorList>
    </citation>
    <scope>NUCLEOTIDE SEQUENCE</scope>
    <source>
        <strain evidence="4">CHS0354</strain>
        <tissue evidence="4">Mantle</tissue>
    </source>
</reference>
<dbReference type="GO" id="GO:0016020">
    <property type="term" value="C:membrane"/>
    <property type="evidence" value="ECO:0007669"/>
    <property type="project" value="UniProtKB-SubCell"/>
</dbReference>
<dbReference type="InterPro" id="IPR036259">
    <property type="entry name" value="MFS_trans_sf"/>
</dbReference>
<feature type="transmembrane region" description="Helical" evidence="2">
    <location>
        <begin position="21"/>
        <end position="40"/>
    </location>
</feature>
<keyword evidence="5" id="KW-1185">Reference proteome</keyword>
<proteinExistence type="predicted"/>
<comment type="subcellular location">
    <subcellularLocation>
        <location evidence="1">Membrane</location>
        <topology evidence="1">Multi-pass membrane protein</topology>
    </subcellularLocation>
</comment>
<feature type="transmembrane region" description="Helical" evidence="2">
    <location>
        <begin position="79"/>
        <end position="99"/>
    </location>
</feature>
<dbReference type="InterPro" id="IPR020846">
    <property type="entry name" value="MFS_dom"/>
</dbReference>
<dbReference type="SUPFAM" id="SSF103473">
    <property type="entry name" value="MFS general substrate transporter"/>
    <property type="match status" value="1"/>
</dbReference>
<feature type="transmembrane region" description="Helical" evidence="2">
    <location>
        <begin position="190"/>
        <end position="208"/>
    </location>
</feature>
<dbReference type="InterPro" id="IPR011701">
    <property type="entry name" value="MFS"/>
</dbReference>
<dbReference type="AlphaFoldDB" id="A0AAE0VII7"/>
<dbReference type="EMBL" id="JAEAOA010000827">
    <property type="protein sequence ID" value="KAK3577995.1"/>
    <property type="molecule type" value="Genomic_DNA"/>
</dbReference>
<evidence type="ECO:0000313" key="5">
    <source>
        <dbReference type="Proteomes" id="UP001195483"/>
    </source>
</evidence>
<feature type="transmembrane region" description="Helical" evidence="2">
    <location>
        <begin position="220"/>
        <end position="237"/>
    </location>
</feature>
<sequence>MCFYFTGPIASMLTNKYGCRVVIILGGIISFLGLLGSNFAPNLYVIFVTFGVITGAGFGLVFIPAITAVSLYFDKKRTLAAGIAASGVGVGNFLFPAMIRWLNNLYNWRASILVISALNLNIIVCGALIRPVNTFDYSKEKPKVLDVTPFKKKGYWMLSLNNFLFCCGISAIYIHISAFAEDIGIDEDRSALLISAMGVSNLIGRLLYGILGHYSRQNNIVIYTVSFALAGVTFFIIPSMTSYIGLMIMVILFGLFSGCFGTLLVSILVDILGLHRFANGYGCLLLFEAAGQMIGGPIAGAMFDITGDYSMAFYIGGLFCLLSSLAMIYPIIKSRSSSKAKDSEITQNAEKHGSLILMTESNEKSQEI</sequence>
<keyword evidence="2" id="KW-0812">Transmembrane</keyword>
<dbReference type="CDD" id="cd17352">
    <property type="entry name" value="MFS_MCT_SLC16"/>
    <property type="match status" value="1"/>
</dbReference>
<organism evidence="4 5">
    <name type="scientific">Potamilus streckersoni</name>
    <dbReference type="NCBI Taxonomy" id="2493646"/>
    <lineage>
        <taxon>Eukaryota</taxon>
        <taxon>Metazoa</taxon>
        <taxon>Spiralia</taxon>
        <taxon>Lophotrochozoa</taxon>
        <taxon>Mollusca</taxon>
        <taxon>Bivalvia</taxon>
        <taxon>Autobranchia</taxon>
        <taxon>Heteroconchia</taxon>
        <taxon>Palaeoheterodonta</taxon>
        <taxon>Unionida</taxon>
        <taxon>Unionoidea</taxon>
        <taxon>Unionidae</taxon>
        <taxon>Ambleminae</taxon>
        <taxon>Lampsilini</taxon>
        <taxon>Potamilus</taxon>
    </lineage>
</organism>
<gene>
    <name evidence="4" type="ORF">CHS0354_013659</name>
</gene>
<evidence type="ECO:0000259" key="3">
    <source>
        <dbReference type="PROSITE" id="PS50850"/>
    </source>
</evidence>
<feature type="transmembrane region" description="Helical" evidence="2">
    <location>
        <begin position="309"/>
        <end position="332"/>
    </location>
</feature>
<dbReference type="Gene3D" id="1.20.1250.20">
    <property type="entry name" value="MFS general substrate transporter like domains"/>
    <property type="match status" value="2"/>
</dbReference>
<evidence type="ECO:0000313" key="4">
    <source>
        <dbReference type="EMBL" id="KAK3577995.1"/>
    </source>
</evidence>
<feature type="transmembrane region" description="Helical" evidence="2">
    <location>
        <begin position="154"/>
        <end position="178"/>
    </location>
</feature>
<name>A0AAE0VII7_9BIVA</name>
<dbReference type="GO" id="GO:0008028">
    <property type="term" value="F:monocarboxylic acid transmembrane transporter activity"/>
    <property type="evidence" value="ECO:0007669"/>
    <property type="project" value="TreeGrafter"/>
</dbReference>
<keyword evidence="2" id="KW-1133">Transmembrane helix</keyword>
<evidence type="ECO:0000256" key="2">
    <source>
        <dbReference type="SAM" id="Phobius"/>
    </source>
</evidence>
<accession>A0AAE0VII7</accession>
<dbReference type="PROSITE" id="PS50850">
    <property type="entry name" value="MFS"/>
    <property type="match status" value="1"/>
</dbReference>
<feature type="transmembrane region" description="Helical" evidence="2">
    <location>
        <begin position="281"/>
        <end position="303"/>
    </location>
</feature>
<keyword evidence="2" id="KW-0472">Membrane</keyword>
<dbReference type="Pfam" id="PF07690">
    <property type="entry name" value="MFS_1"/>
    <property type="match status" value="1"/>
</dbReference>
<protein>
    <recommendedName>
        <fullName evidence="3">Major facilitator superfamily (MFS) profile domain-containing protein</fullName>
    </recommendedName>
</protein>
<comment type="caution">
    <text evidence="4">The sequence shown here is derived from an EMBL/GenBank/DDBJ whole genome shotgun (WGS) entry which is preliminary data.</text>
</comment>
<feature type="domain" description="Major facilitator superfamily (MFS) profile" evidence="3">
    <location>
        <begin position="1"/>
        <end position="335"/>
    </location>
</feature>
<evidence type="ECO:0000256" key="1">
    <source>
        <dbReference type="ARBA" id="ARBA00004141"/>
    </source>
</evidence>
<feature type="transmembrane region" description="Helical" evidence="2">
    <location>
        <begin position="243"/>
        <end position="269"/>
    </location>
</feature>
<reference evidence="4" key="1">
    <citation type="journal article" date="2021" name="Genome Biol. Evol.">
        <title>A High-Quality Reference Genome for a Parasitic Bivalve with Doubly Uniparental Inheritance (Bivalvia: Unionida).</title>
        <authorList>
            <person name="Smith C.H."/>
        </authorList>
    </citation>
    <scope>NUCLEOTIDE SEQUENCE</scope>
    <source>
        <strain evidence="4">CHS0354</strain>
    </source>
</reference>